<dbReference type="InterPro" id="IPR003533">
    <property type="entry name" value="Doublecortin_dom"/>
</dbReference>
<protein>
    <submittedName>
        <fullName evidence="2">Doublecortin</fullName>
    </submittedName>
</protein>
<keyword evidence="3" id="KW-1185">Reference proteome</keyword>
<dbReference type="SUPFAM" id="SSF89837">
    <property type="entry name" value="Doublecortin (DC)"/>
    <property type="match status" value="1"/>
</dbReference>
<dbReference type="PROSITE" id="PS50309">
    <property type="entry name" value="DC"/>
    <property type="match status" value="1"/>
</dbReference>
<dbReference type="EMBL" id="KN601818">
    <property type="protein sequence ID" value="KHJ80113.1"/>
    <property type="molecule type" value="Genomic_DNA"/>
</dbReference>
<sequence length="146" mass="16592">MAKVRSGSVRRNIDTSLSNSYSSSAASSLSSSNYGVKTVRVFKNGDPYHQGIKVVLNRRYVHDLDKLLELLSEKFDLTHGVKKLYTTNGKLIRHFQDIEDKQDYVAATNHFIPLFYGKWTNPVGHPFRGVSPVKSVLAIYVLKRKY</sequence>
<dbReference type="AlphaFoldDB" id="A0A0B1S437"/>
<dbReference type="GO" id="GO:0005815">
    <property type="term" value="C:microtubule organizing center"/>
    <property type="evidence" value="ECO:0007669"/>
    <property type="project" value="TreeGrafter"/>
</dbReference>
<dbReference type="PANTHER" id="PTHR23004">
    <property type="entry name" value="DOUBLECORTIN DOMAIN CONTAINING 2"/>
    <property type="match status" value="1"/>
</dbReference>
<dbReference type="GO" id="GO:0035556">
    <property type="term" value="P:intracellular signal transduction"/>
    <property type="evidence" value="ECO:0007669"/>
    <property type="project" value="InterPro"/>
</dbReference>
<feature type="domain" description="Doublecortin" evidence="1">
    <location>
        <begin position="37"/>
        <end position="117"/>
    </location>
</feature>
<accession>A0A0B1S437</accession>
<reference evidence="2 3" key="1">
    <citation type="submission" date="2014-03" db="EMBL/GenBank/DDBJ databases">
        <title>Draft genome of the hookworm Oesophagostomum dentatum.</title>
        <authorList>
            <person name="Mitreva M."/>
        </authorList>
    </citation>
    <scope>NUCLEOTIDE SEQUENCE [LARGE SCALE GENOMIC DNA]</scope>
    <source>
        <strain evidence="2 3">OD-Hann</strain>
    </source>
</reference>
<dbReference type="Gene3D" id="3.10.20.230">
    <property type="entry name" value="Doublecortin domain"/>
    <property type="match status" value="1"/>
</dbReference>
<evidence type="ECO:0000313" key="3">
    <source>
        <dbReference type="Proteomes" id="UP000053660"/>
    </source>
</evidence>
<dbReference type="CDD" id="cd01617">
    <property type="entry name" value="DCX"/>
    <property type="match status" value="1"/>
</dbReference>
<dbReference type="Proteomes" id="UP000053660">
    <property type="component" value="Unassembled WGS sequence"/>
</dbReference>
<organism evidence="2 3">
    <name type="scientific">Oesophagostomum dentatum</name>
    <name type="common">Nodular worm</name>
    <dbReference type="NCBI Taxonomy" id="61180"/>
    <lineage>
        <taxon>Eukaryota</taxon>
        <taxon>Metazoa</taxon>
        <taxon>Ecdysozoa</taxon>
        <taxon>Nematoda</taxon>
        <taxon>Chromadorea</taxon>
        <taxon>Rhabditida</taxon>
        <taxon>Rhabditina</taxon>
        <taxon>Rhabditomorpha</taxon>
        <taxon>Strongyloidea</taxon>
        <taxon>Strongylidae</taxon>
        <taxon>Oesophagostomum</taxon>
    </lineage>
</organism>
<dbReference type="GO" id="GO:0005874">
    <property type="term" value="C:microtubule"/>
    <property type="evidence" value="ECO:0007669"/>
    <property type="project" value="TreeGrafter"/>
</dbReference>
<evidence type="ECO:0000313" key="2">
    <source>
        <dbReference type="EMBL" id="KHJ80113.1"/>
    </source>
</evidence>
<dbReference type="OrthoDB" id="1738954at2759"/>
<name>A0A0B1S437_OESDE</name>
<dbReference type="InterPro" id="IPR036572">
    <property type="entry name" value="Doublecortin_dom_sf"/>
</dbReference>
<dbReference type="PANTHER" id="PTHR23004:SF11">
    <property type="entry name" value="PROTEIN RPI-1"/>
    <property type="match status" value="1"/>
</dbReference>
<dbReference type="Pfam" id="PF03607">
    <property type="entry name" value="DCX"/>
    <property type="match status" value="1"/>
</dbReference>
<dbReference type="SMART" id="SM00537">
    <property type="entry name" value="DCX"/>
    <property type="match status" value="1"/>
</dbReference>
<proteinExistence type="predicted"/>
<evidence type="ECO:0000259" key="1">
    <source>
        <dbReference type="PROSITE" id="PS50309"/>
    </source>
</evidence>
<gene>
    <name evidence="2" type="ORF">OESDEN_20220</name>
</gene>